<sequence>MKKHNPGKFINHGSHIPVLRSLARHVDIKTAIEFGCGLFSTLTLLDEKYFPNLMSLHSYETKSGWADRLKKIVGENERWTLTRIGKKVSDLKVLKLQPIDLLFVDGEDAQRVYIVKHFRKFAKIMVVHDVHQKRMRKYTRGQFVYRPPVPKGWTTIISSVMLTKKIKWNVKWEKDFYKWKRLYMEKK</sequence>
<protein>
    <recommendedName>
        <fullName evidence="2">Class I SAM-dependent methyltransferase</fullName>
    </recommendedName>
</protein>
<gene>
    <name evidence="1" type="ORF">LCGC14_0768970</name>
</gene>
<dbReference type="EMBL" id="LAZR01001935">
    <property type="protein sequence ID" value="KKN36887.1"/>
    <property type="molecule type" value="Genomic_DNA"/>
</dbReference>
<proteinExistence type="predicted"/>
<evidence type="ECO:0000313" key="1">
    <source>
        <dbReference type="EMBL" id="KKN36887.1"/>
    </source>
</evidence>
<reference evidence="1" key="1">
    <citation type="journal article" date="2015" name="Nature">
        <title>Complex archaea that bridge the gap between prokaryotes and eukaryotes.</title>
        <authorList>
            <person name="Spang A."/>
            <person name="Saw J.H."/>
            <person name="Jorgensen S.L."/>
            <person name="Zaremba-Niedzwiedzka K."/>
            <person name="Martijn J."/>
            <person name="Lind A.E."/>
            <person name="van Eijk R."/>
            <person name="Schleper C."/>
            <person name="Guy L."/>
            <person name="Ettema T.J."/>
        </authorList>
    </citation>
    <scope>NUCLEOTIDE SEQUENCE</scope>
</reference>
<dbReference type="AlphaFoldDB" id="A0A0F9QIQ1"/>
<organism evidence="1">
    <name type="scientific">marine sediment metagenome</name>
    <dbReference type="NCBI Taxonomy" id="412755"/>
    <lineage>
        <taxon>unclassified sequences</taxon>
        <taxon>metagenomes</taxon>
        <taxon>ecological metagenomes</taxon>
    </lineage>
</organism>
<name>A0A0F9QIQ1_9ZZZZ</name>
<comment type="caution">
    <text evidence="1">The sequence shown here is derived from an EMBL/GenBank/DDBJ whole genome shotgun (WGS) entry which is preliminary data.</text>
</comment>
<evidence type="ECO:0008006" key="2">
    <source>
        <dbReference type="Google" id="ProtNLM"/>
    </source>
</evidence>
<accession>A0A0F9QIQ1</accession>